<dbReference type="InterPro" id="IPR011333">
    <property type="entry name" value="SKP1/BTB/POZ_sf"/>
</dbReference>
<evidence type="ECO:0000313" key="3">
    <source>
        <dbReference type="Proteomes" id="UP000265520"/>
    </source>
</evidence>
<dbReference type="Proteomes" id="UP000265520">
    <property type="component" value="Unassembled WGS sequence"/>
</dbReference>
<evidence type="ECO:0000313" key="2">
    <source>
        <dbReference type="EMBL" id="MCI07195.1"/>
    </source>
</evidence>
<keyword evidence="2" id="KW-0436">Ligase</keyword>
<keyword evidence="3" id="KW-1185">Reference proteome</keyword>
<dbReference type="Gene3D" id="3.30.710.10">
    <property type="entry name" value="Potassium Channel Kv1.1, Chain A"/>
    <property type="match status" value="1"/>
</dbReference>
<dbReference type="SUPFAM" id="SSF54695">
    <property type="entry name" value="POZ domain"/>
    <property type="match status" value="1"/>
</dbReference>
<comment type="caution">
    <text evidence="2">The sequence shown here is derived from an EMBL/GenBank/DDBJ whole genome shotgun (WGS) entry which is preliminary data.</text>
</comment>
<proteinExistence type="predicted"/>
<reference evidence="2 3" key="1">
    <citation type="journal article" date="2018" name="Front. Plant Sci.">
        <title>Red Clover (Trifolium pratense) and Zigzag Clover (T. medium) - A Picture of Genomic Similarities and Differences.</title>
        <authorList>
            <person name="Dluhosova J."/>
            <person name="Istvanek J."/>
            <person name="Nedelnik J."/>
            <person name="Repkova J."/>
        </authorList>
    </citation>
    <scope>NUCLEOTIDE SEQUENCE [LARGE SCALE GENOMIC DNA]</scope>
    <source>
        <strain evidence="3">cv. 10/8</strain>
        <tissue evidence="2">Leaf</tissue>
    </source>
</reference>
<accession>A0A392P8F4</accession>
<evidence type="ECO:0000256" key="1">
    <source>
        <dbReference type="ARBA" id="ARBA00004906"/>
    </source>
</evidence>
<name>A0A392P8F4_9FABA</name>
<dbReference type="AlphaFoldDB" id="A0A392P8F4"/>
<dbReference type="EMBL" id="LXQA010064519">
    <property type="protein sequence ID" value="MCI07195.1"/>
    <property type="molecule type" value="Genomic_DNA"/>
</dbReference>
<comment type="pathway">
    <text evidence="1">Protein modification; protein ubiquitination.</text>
</comment>
<dbReference type="GO" id="GO:0016874">
    <property type="term" value="F:ligase activity"/>
    <property type="evidence" value="ECO:0007669"/>
    <property type="project" value="UniProtKB-KW"/>
</dbReference>
<feature type="non-terminal residue" evidence="2">
    <location>
        <position position="1"/>
    </location>
</feature>
<organism evidence="2 3">
    <name type="scientific">Trifolium medium</name>
    <dbReference type="NCBI Taxonomy" id="97028"/>
    <lineage>
        <taxon>Eukaryota</taxon>
        <taxon>Viridiplantae</taxon>
        <taxon>Streptophyta</taxon>
        <taxon>Embryophyta</taxon>
        <taxon>Tracheophyta</taxon>
        <taxon>Spermatophyta</taxon>
        <taxon>Magnoliopsida</taxon>
        <taxon>eudicotyledons</taxon>
        <taxon>Gunneridae</taxon>
        <taxon>Pentapetalae</taxon>
        <taxon>rosids</taxon>
        <taxon>fabids</taxon>
        <taxon>Fabales</taxon>
        <taxon>Fabaceae</taxon>
        <taxon>Papilionoideae</taxon>
        <taxon>50 kb inversion clade</taxon>
        <taxon>NPAAA clade</taxon>
        <taxon>Hologalegina</taxon>
        <taxon>IRL clade</taxon>
        <taxon>Trifolieae</taxon>
        <taxon>Trifolium</taxon>
    </lineage>
</organism>
<sequence>KVVKIVFLIVRSHDIVIPQRCSYADRAFWARLPSKQINLISSDGVTFEVDYDVAVALMSHRSKDITTETTSVGKLSTKMMIMMIEYCKAHKCLAERTWRKVDDLIKGKTPERIFS</sequence>
<protein>
    <submittedName>
        <fullName evidence="2">SCF ubiquitin ligase SKP1 component</fullName>
    </submittedName>
</protein>